<keyword evidence="1" id="KW-0472">Membrane</keyword>
<accession>C8XDL9</accession>
<feature type="transmembrane region" description="Helical" evidence="1">
    <location>
        <begin position="38"/>
        <end position="58"/>
    </location>
</feature>
<dbReference type="EMBL" id="CP001737">
    <property type="protein sequence ID" value="ACV77683.1"/>
    <property type="molecule type" value="Genomic_DNA"/>
</dbReference>
<feature type="transmembrane region" description="Helical" evidence="1">
    <location>
        <begin position="70"/>
        <end position="87"/>
    </location>
</feature>
<keyword evidence="1" id="KW-0812">Transmembrane</keyword>
<feature type="transmembrane region" description="Helical" evidence="1">
    <location>
        <begin position="12"/>
        <end position="32"/>
    </location>
</feature>
<dbReference type="InterPro" id="IPR021385">
    <property type="entry name" value="DUF3017"/>
</dbReference>
<organism evidence="2 3">
    <name type="scientific">Nakamurella multipartita (strain ATCC 700099 / DSM 44233 / CIP 104796 / JCM 9543 / NBRC 105858 / Y-104)</name>
    <name type="common">Microsphaera multipartita</name>
    <dbReference type="NCBI Taxonomy" id="479431"/>
    <lineage>
        <taxon>Bacteria</taxon>
        <taxon>Bacillati</taxon>
        <taxon>Actinomycetota</taxon>
        <taxon>Actinomycetes</taxon>
        <taxon>Nakamurellales</taxon>
        <taxon>Nakamurellaceae</taxon>
        <taxon>Nakamurella</taxon>
    </lineage>
</organism>
<protein>
    <recommendedName>
        <fullName evidence="4">DUF3017 domain-containing protein</fullName>
    </recommendedName>
</protein>
<dbReference type="Pfam" id="PF11222">
    <property type="entry name" value="DUF3017"/>
    <property type="match status" value="1"/>
</dbReference>
<name>C8XDL9_NAKMY</name>
<keyword evidence="1" id="KW-1133">Transmembrane helix</keyword>
<dbReference type="STRING" id="479431.Namu_1279"/>
<keyword evidence="3" id="KW-1185">Reference proteome</keyword>
<dbReference type="Proteomes" id="UP000002218">
    <property type="component" value="Chromosome"/>
</dbReference>
<sequence precursor="true">MTTGRAMVRAIPITIVLAIVAFGLVLIALAYWRRGTAALALAMLLAGLLRAVLSERVIGVLAVRGKGFDVSFYLLVGAMMATLAVTVP</sequence>
<dbReference type="InParanoid" id="C8XDL9"/>
<evidence type="ECO:0000313" key="3">
    <source>
        <dbReference type="Proteomes" id="UP000002218"/>
    </source>
</evidence>
<evidence type="ECO:0000256" key="1">
    <source>
        <dbReference type="SAM" id="Phobius"/>
    </source>
</evidence>
<dbReference type="KEGG" id="nml:Namu_1279"/>
<reference evidence="3" key="1">
    <citation type="submission" date="2009-09" db="EMBL/GenBank/DDBJ databases">
        <title>The complete genome of Nakamurella multipartita DSM 44233.</title>
        <authorList>
            <consortium name="US DOE Joint Genome Institute (JGI-PGF)"/>
            <person name="Lucas S."/>
            <person name="Copeland A."/>
            <person name="Lapidus A."/>
            <person name="Glavina del Rio T."/>
            <person name="Dalin E."/>
            <person name="Tice H."/>
            <person name="Bruce D."/>
            <person name="Goodwin L."/>
            <person name="Pitluck S."/>
            <person name="Kyrpides N."/>
            <person name="Mavromatis K."/>
            <person name="Ivanova N."/>
            <person name="Ovchinnikova G."/>
            <person name="Sims D."/>
            <person name="Meincke L."/>
            <person name="Brettin T."/>
            <person name="Detter J.C."/>
            <person name="Han C."/>
            <person name="Larimer F."/>
            <person name="Land M."/>
            <person name="Hauser L."/>
            <person name="Markowitz V."/>
            <person name="Cheng J.-F."/>
            <person name="Hugenholtz P."/>
            <person name="Woyke T."/>
            <person name="Wu D."/>
            <person name="Klenk H.-P."/>
            <person name="Eisen J.A."/>
        </authorList>
    </citation>
    <scope>NUCLEOTIDE SEQUENCE [LARGE SCALE GENOMIC DNA]</scope>
    <source>
        <strain evidence="3">ATCC 700099 / DSM 44233 / CIP 104796 / JCM 9543 / NBRC 105858 / Y-104</strain>
    </source>
</reference>
<dbReference type="OrthoDB" id="4411540at2"/>
<dbReference type="HOGENOM" id="CLU_152435_0_0_11"/>
<gene>
    <name evidence="2" type="ordered locus">Namu_1279</name>
</gene>
<dbReference type="RefSeq" id="WP_015746592.1">
    <property type="nucleotide sequence ID" value="NC_013235.1"/>
</dbReference>
<reference evidence="2 3" key="2">
    <citation type="journal article" date="2010" name="Stand. Genomic Sci.">
        <title>Complete genome sequence of Nakamurella multipartita type strain (Y-104).</title>
        <authorList>
            <person name="Tice H."/>
            <person name="Mayilraj S."/>
            <person name="Sims D."/>
            <person name="Lapidus A."/>
            <person name="Nolan M."/>
            <person name="Lucas S."/>
            <person name="Glavina Del Rio T."/>
            <person name="Copeland A."/>
            <person name="Cheng J.F."/>
            <person name="Meincke L."/>
            <person name="Bruce D."/>
            <person name="Goodwin L."/>
            <person name="Pitluck S."/>
            <person name="Ivanova N."/>
            <person name="Mavromatis K."/>
            <person name="Ovchinnikova G."/>
            <person name="Pati A."/>
            <person name="Chen A."/>
            <person name="Palaniappan K."/>
            <person name="Land M."/>
            <person name="Hauser L."/>
            <person name="Chang Y.J."/>
            <person name="Jeffries C.D."/>
            <person name="Detter J.C."/>
            <person name="Brettin T."/>
            <person name="Rohde M."/>
            <person name="Goker M."/>
            <person name="Bristow J."/>
            <person name="Eisen J.A."/>
            <person name="Markowitz V."/>
            <person name="Hugenholtz P."/>
            <person name="Kyrpides N.C."/>
            <person name="Klenk H.P."/>
            <person name="Chen F."/>
        </authorList>
    </citation>
    <scope>NUCLEOTIDE SEQUENCE [LARGE SCALE GENOMIC DNA]</scope>
    <source>
        <strain evidence="3">ATCC 700099 / DSM 44233 / CIP 104796 / JCM 9543 / NBRC 105858 / Y-104</strain>
    </source>
</reference>
<evidence type="ECO:0008006" key="4">
    <source>
        <dbReference type="Google" id="ProtNLM"/>
    </source>
</evidence>
<proteinExistence type="predicted"/>
<evidence type="ECO:0000313" key="2">
    <source>
        <dbReference type="EMBL" id="ACV77683.1"/>
    </source>
</evidence>
<dbReference type="AlphaFoldDB" id="C8XDL9"/>